<keyword evidence="4" id="KW-0234">DNA repair</keyword>
<proteinExistence type="inferred from homology"/>
<dbReference type="EMBL" id="JBHSKT010000002">
    <property type="protein sequence ID" value="MFC5269909.1"/>
    <property type="molecule type" value="Genomic_DNA"/>
</dbReference>
<comment type="caution">
    <text evidence="7">The sequence shown here is derived from an EMBL/GenBank/DDBJ whole genome shotgun (WGS) entry which is preliminary data.</text>
</comment>
<dbReference type="InterPro" id="IPR043128">
    <property type="entry name" value="Rev_trsase/Diguanyl_cyclase"/>
</dbReference>
<gene>
    <name evidence="7" type="ORF">ACFPIB_04755</name>
</gene>
<accession>A0ABW0EAK6</accession>
<dbReference type="InterPro" id="IPR036775">
    <property type="entry name" value="DNA_pol_Y-fam_lit_finger_sf"/>
</dbReference>
<keyword evidence="2" id="KW-0227">DNA damage</keyword>
<dbReference type="SUPFAM" id="SSF100879">
    <property type="entry name" value="Lesion bypass DNA polymerase (Y-family), little finger domain"/>
    <property type="match status" value="1"/>
</dbReference>
<dbReference type="SUPFAM" id="SSF56672">
    <property type="entry name" value="DNA/RNA polymerases"/>
    <property type="match status" value="1"/>
</dbReference>
<dbReference type="Gene3D" id="1.10.150.20">
    <property type="entry name" value="5' to 3' exonuclease, C-terminal subdomain"/>
    <property type="match status" value="1"/>
</dbReference>
<dbReference type="InterPro" id="IPR050116">
    <property type="entry name" value="DNA_polymerase-Y"/>
</dbReference>
<keyword evidence="5" id="KW-0742">SOS response</keyword>
<feature type="domain" description="UmuC" evidence="6">
    <location>
        <begin position="5"/>
        <end position="191"/>
    </location>
</feature>
<dbReference type="Gene3D" id="3.30.1490.100">
    <property type="entry name" value="DNA polymerase, Y-family, little finger domain"/>
    <property type="match status" value="1"/>
</dbReference>
<dbReference type="InterPro" id="IPR001126">
    <property type="entry name" value="UmuC"/>
</dbReference>
<dbReference type="Gene3D" id="3.40.1170.60">
    <property type="match status" value="1"/>
</dbReference>
<evidence type="ECO:0000256" key="2">
    <source>
        <dbReference type="ARBA" id="ARBA00022763"/>
    </source>
</evidence>
<dbReference type="InterPro" id="IPR043502">
    <property type="entry name" value="DNA/RNA_pol_sf"/>
</dbReference>
<dbReference type="Pfam" id="PF00817">
    <property type="entry name" value="IMS"/>
    <property type="match status" value="1"/>
</dbReference>
<evidence type="ECO:0000259" key="6">
    <source>
        <dbReference type="PROSITE" id="PS50173"/>
    </source>
</evidence>
<dbReference type="Pfam" id="PF13438">
    <property type="entry name" value="DUF4113"/>
    <property type="match status" value="1"/>
</dbReference>
<dbReference type="Gene3D" id="3.30.70.270">
    <property type="match status" value="1"/>
</dbReference>
<evidence type="ECO:0000256" key="5">
    <source>
        <dbReference type="ARBA" id="ARBA00023236"/>
    </source>
</evidence>
<evidence type="ECO:0000313" key="8">
    <source>
        <dbReference type="Proteomes" id="UP001596161"/>
    </source>
</evidence>
<organism evidence="7 8">
    <name type="scientific">Adhaeribacter terreus</name>
    <dbReference type="NCBI Taxonomy" id="529703"/>
    <lineage>
        <taxon>Bacteria</taxon>
        <taxon>Pseudomonadati</taxon>
        <taxon>Bacteroidota</taxon>
        <taxon>Cytophagia</taxon>
        <taxon>Cytophagales</taxon>
        <taxon>Hymenobacteraceae</taxon>
        <taxon>Adhaeribacter</taxon>
    </lineage>
</organism>
<dbReference type="InterPro" id="IPR017961">
    <property type="entry name" value="DNA_pol_Y-fam_little_finger"/>
</dbReference>
<keyword evidence="8" id="KW-1185">Reference proteome</keyword>
<evidence type="ECO:0000256" key="3">
    <source>
        <dbReference type="ARBA" id="ARBA00023199"/>
    </source>
</evidence>
<protein>
    <submittedName>
        <fullName evidence="7">Y-family DNA polymerase</fullName>
    </submittedName>
</protein>
<dbReference type="InterPro" id="IPR025188">
    <property type="entry name" value="DUF4113"/>
</dbReference>
<comment type="similarity">
    <text evidence="1">Belongs to the DNA polymerase type-Y family.</text>
</comment>
<dbReference type="PROSITE" id="PS50173">
    <property type="entry name" value="UMUC"/>
    <property type="match status" value="1"/>
</dbReference>
<dbReference type="PANTHER" id="PTHR11076">
    <property type="entry name" value="DNA REPAIR POLYMERASE UMUC / TRANSFERASE FAMILY MEMBER"/>
    <property type="match status" value="1"/>
</dbReference>
<dbReference type="RefSeq" id="WP_378016289.1">
    <property type="nucleotide sequence ID" value="NZ_JBHSKT010000002.1"/>
</dbReference>
<dbReference type="PANTHER" id="PTHR11076:SF34">
    <property type="entry name" value="PROTEIN UMUC"/>
    <property type="match status" value="1"/>
</dbReference>
<dbReference type="CDD" id="cd01700">
    <property type="entry name" value="PolY_Pol_V_umuC"/>
    <property type="match status" value="1"/>
</dbReference>
<dbReference type="Proteomes" id="UP001596161">
    <property type="component" value="Unassembled WGS sequence"/>
</dbReference>
<evidence type="ECO:0000256" key="1">
    <source>
        <dbReference type="ARBA" id="ARBA00010945"/>
    </source>
</evidence>
<evidence type="ECO:0000313" key="7">
    <source>
        <dbReference type="EMBL" id="MFC5269909.1"/>
    </source>
</evidence>
<reference evidence="8" key="1">
    <citation type="journal article" date="2019" name="Int. J. Syst. Evol. Microbiol.">
        <title>The Global Catalogue of Microorganisms (GCM) 10K type strain sequencing project: providing services to taxonomists for standard genome sequencing and annotation.</title>
        <authorList>
            <consortium name="The Broad Institute Genomics Platform"/>
            <consortium name="The Broad Institute Genome Sequencing Center for Infectious Disease"/>
            <person name="Wu L."/>
            <person name="Ma J."/>
        </authorList>
    </citation>
    <scope>NUCLEOTIDE SEQUENCE [LARGE SCALE GENOMIC DNA]</scope>
    <source>
        <strain evidence="8">KACC 12602</strain>
    </source>
</reference>
<sequence>MTTLFALVDCNNFYASCERVFQPKLNGQPIVVLSNNDGCVIASSNEAKELLGGSNMGKAAFEIEALLKQHNVKVFSSNYTLYGDISNRVMSILSTFSPNIEVYSIDEAFLDLGNFYEVNLQKYSRQIKDTVLQYTSIPISVGVASTKTLAKLANKLSKKSKKADGVLVLTDPKHIEAALKSTAISSIWGIGRQYAKKLSVHGMETAWDLCQAPDSFIKKHLTVVGFRTVKELRGEPCLDLEITSDPKKHICTSRSFSYKVTTLTDLQEATANYVARCAAKLRKQKSCAACVTVFVMKKRYPQPEYMYFSQTVALPVATNSTPELLKYVRKAVEQLYVPGYKYRKSGVIVSGLCPDNQVQASLLDTVDREKHAKAMQALDKVNKRFGKDMVLSAAQGTVRPWKMKSEMLSKCYTTDLKNLLEVW</sequence>
<dbReference type="Pfam" id="PF11799">
    <property type="entry name" value="IMS_C"/>
    <property type="match status" value="1"/>
</dbReference>
<evidence type="ECO:0000256" key="4">
    <source>
        <dbReference type="ARBA" id="ARBA00023204"/>
    </source>
</evidence>
<keyword evidence="3" id="KW-0741">SOS mutagenesis</keyword>
<name>A0ABW0EAK6_9BACT</name>